<accession>A0AAV2NBZ0</accession>
<sequence>MKIYVTLYLFAVFSTNVNSKPNYQHLTSETNQIVEKNGQDEILVQATDPISKDLEIIKLKVKNAIGNVESIIQQLEHVRIDTEEDTRMTVTNRWWDQMDTYQDFVNLLTASMRREVNAAKAKGKDAQHCYDTNYCGIMQHRDTANKAAIKCQESAENSIKNSLGFIDNLVSFGEVLVTELKDLVMNCHDSDRIKMHSCILIELGRINIAVRSFEDDAKYVEFNALPASNYVVLQASKCLNNVYLLAHYESEDAMLSNSRCVQEVVENKKTMIYKLVPTCELRVTSQTAQKGQKTS</sequence>
<dbReference type="EMBL" id="OZ034836">
    <property type="protein sequence ID" value="CAL1677529.1"/>
    <property type="molecule type" value="Genomic_DNA"/>
</dbReference>
<evidence type="ECO:0000313" key="3">
    <source>
        <dbReference type="Proteomes" id="UP001497644"/>
    </source>
</evidence>
<gene>
    <name evidence="2" type="ORF">LPLAT_LOCUS3549</name>
</gene>
<feature type="signal peptide" evidence="1">
    <location>
        <begin position="1"/>
        <end position="19"/>
    </location>
</feature>
<feature type="chain" id="PRO_5043954438" evidence="1">
    <location>
        <begin position="20"/>
        <end position="295"/>
    </location>
</feature>
<evidence type="ECO:0000313" key="2">
    <source>
        <dbReference type="EMBL" id="CAL1677529.1"/>
    </source>
</evidence>
<proteinExistence type="predicted"/>
<reference evidence="2" key="1">
    <citation type="submission" date="2024-04" db="EMBL/GenBank/DDBJ databases">
        <authorList>
            <consortium name="Molecular Ecology Group"/>
        </authorList>
    </citation>
    <scope>NUCLEOTIDE SEQUENCE</scope>
</reference>
<evidence type="ECO:0000256" key="1">
    <source>
        <dbReference type="SAM" id="SignalP"/>
    </source>
</evidence>
<keyword evidence="3" id="KW-1185">Reference proteome</keyword>
<name>A0AAV2NBZ0_9HYME</name>
<dbReference type="AlphaFoldDB" id="A0AAV2NBZ0"/>
<organism evidence="2 3">
    <name type="scientific">Lasius platythorax</name>
    <dbReference type="NCBI Taxonomy" id="488582"/>
    <lineage>
        <taxon>Eukaryota</taxon>
        <taxon>Metazoa</taxon>
        <taxon>Ecdysozoa</taxon>
        <taxon>Arthropoda</taxon>
        <taxon>Hexapoda</taxon>
        <taxon>Insecta</taxon>
        <taxon>Pterygota</taxon>
        <taxon>Neoptera</taxon>
        <taxon>Endopterygota</taxon>
        <taxon>Hymenoptera</taxon>
        <taxon>Apocrita</taxon>
        <taxon>Aculeata</taxon>
        <taxon>Formicoidea</taxon>
        <taxon>Formicidae</taxon>
        <taxon>Formicinae</taxon>
        <taxon>Lasius</taxon>
        <taxon>Lasius</taxon>
    </lineage>
</organism>
<protein>
    <submittedName>
        <fullName evidence="2">Uncharacterized protein</fullName>
    </submittedName>
</protein>
<dbReference type="Proteomes" id="UP001497644">
    <property type="component" value="Chromosome 13"/>
</dbReference>
<keyword evidence="1" id="KW-0732">Signal</keyword>